<sequence length="193" mass="21967">MKTTIAKFISTIGHPFLTVPLFVVFLLFSVESTQQAIYLSLLIIGGIFLPIGVRTIWGVRNGKYTNLDVSDQAQRQKWFVATTILLFVVTIIIWATNQDRTLRLAVLCALLLLLTAQVVNRRIKASMHLAFHAFLGFLILYFNWMGGVLFLLFSPLLAWSRIHLKRHVWKEVVVGMVLGTVLGLAFWLLSYYP</sequence>
<dbReference type="SUPFAM" id="SSF48317">
    <property type="entry name" value="Acid phosphatase/Vanadium-dependent haloperoxidase"/>
    <property type="match status" value="1"/>
</dbReference>
<feature type="transmembrane region" description="Helical" evidence="1">
    <location>
        <begin position="12"/>
        <end position="30"/>
    </location>
</feature>
<evidence type="ECO:0008006" key="4">
    <source>
        <dbReference type="Google" id="ProtNLM"/>
    </source>
</evidence>
<reference evidence="2" key="2">
    <citation type="submission" date="2020-09" db="EMBL/GenBank/DDBJ databases">
        <authorList>
            <person name="Sun Q."/>
            <person name="Zhou Y."/>
        </authorList>
    </citation>
    <scope>NUCLEOTIDE SEQUENCE</scope>
    <source>
        <strain evidence="2">CGMCC 1.12195</strain>
    </source>
</reference>
<reference evidence="2" key="1">
    <citation type="journal article" date="2014" name="Int. J. Syst. Evol. Microbiol.">
        <title>Complete genome sequence of Corynebacterium casei LMG S-19264T (=DSM 44701T), isolated from a smear-ripened cheese.</title>
        <authorList>
            <consortium name="US DOE Joint Genome Institute (JGI-PGF)"/>
            <person name="Walter F."/>
            <person name="Albersmeier A."/>
            <person name="Kalinowski J."/>
            <person name="Ruckert C."/>
        </authorList>
    </citation>
    <scope>NUCLEOTIDE SEQUENCE</scope>
    <source>
        <strain evidence="2">CGMCC 1.12195</strain>
    </source>
</reference>
<organism evidence="2 3">
    <name type="scientific">Parapedobacter pyrenivorans</name>
    <dbReference type="NCBI Taxonomy" id="1305674"/>
    <lineage>
        <taxon>Bacteria</taxon>
        <taxon>Pseudomonadati</taxon>
        <taxon>Bacteroidota</taxon>
        <taxon>Sphingobacteriia</taxon>
        <taxon>Sphingobacteriales</taxon>
        <taxon>Sphingobacteriaceae</taxon>
        <taxon>Parapedobacter</taxon>
    </lineage>
</organism>
<dbReference type="AlphaFoldDB" id="A0A917I0Y6"/>
<dbReference type="InterPro" id="IPR036938">
    <property type="entry name" value="PAP2/HPO_sf"/>
</dbReference>
<accession>A0A917I0Y6</accession>
<keyword evidence="1" id="KW-1133">Transmembrane helix</keyword>
<keyword evidence="1" id="KW-0472">Membrane</keyword>
<proteinExistence type="predicted"/>
<gene>
    <name evidence="2" type="ORF">GCM10007415_40870</name>
</gene>
<evidence type="ECO:0000256" key="1">
    <source>
        <dbReference type="SAM" id="Phobius"/>
    </source>
</evidence>
<dbReference type="EMBL" id="BMER01000005">
    <property type="protein sequence ID" value="GGH00760.1"/>
    <property type="molecule type" value="Genomic_DNA"/>
</dbReference>
<comment type="caution">
    <text evidence="2">The sequence shown here is derived from an EMBL/GenBank/DDBJ whole genome shotgun (WGS) entry which is preliminary data.</text>
</comment>
<feature type="transmembrane region" description="Helical" evidence="1">
    <location>
        <begin position="78"/>
        <end position="96"/>
    </location>
</feature>
<name>A0A917I0Y6_9SPHI</name>
<feature type="transmembrane region" description="Helical" evidence="1">
    <location>
        <begin position="131"/>
        <end position="153"/>
    </location>
</feature>
<evidence type="ECO:0000313" key="2">
    <source>
        <dbReference type="EMBL" id="GGH00760.1"/>
    </source>
</evidence>
<feature type="transmembrane region" description="Helical" evidence="1">
    <location>
        <begin position="36"/>
        <end position="57"/>
    </location>
</feature>
<feature type="transmembrane region" description="Helical" evidence="1">
    <location>
        <begin position="102"/>
        <end position="119"/>
    </location>
</feature>
<feature type="transmembrane region" description="Helical" evidence="1">
    <location>
        <begin position="173"/>
        <end position="192"/>
    </location>
</feature>
<keyword evidence="3" id="KW-1185">Reference proteome</keyword>
<dbReference type="Proteomes" id="UP000660862">
    <property type="component" value="Unassembled WGS sequence"/>
</dbReference>
<dbReference type="RefSeq" id="WP_188507958.1">
    <property type="nucleotide sequence ID" value="NZ_BMER01000005.1"/>
</dbReference>
<keyword evidence="1" id="KW-0812">Transmembrane</keyword>
<evidence type="ECO:0000313" key="3">
    <source>
        <dbReference type="Proteomes" id="UP000660862"/>
    </source>
</evidence>
<protein>
    <recommendedName>
        <fullName evidence="4">PAP2 superfamily protein</fullName>
    </recommendedName>
</protein>